<name>A0ABX7SAF5_9BACT</name>
<proteinExistence type="predicted"/>
<sequence length="91" mass="10910">MKKTLALNTQEMEKLTFKELVEQIEEIKEYFHQNDVDIELALKLYGKTVDLLAIARAKLVNFKREKEEIDQKYKEFIERLESSEDENEIPF</sequence>
<accession>A0ABX7SAF5</accession>
<protein>
    <submittedName>
        <fullName evidence="2">Exodeoxyribonuclease VII</fullName>
    </submittedName>
</protein>
<keyword evidence="3" id="KW-1185">Reference proteome</keyword>
<feature type="coiled-coil region" evidence="1">
    <location>
        <begin position="52"/>
        <end position="86"/>
    </location>
</feature>
<reference evidence="2 3" key="1">
    <citation type="submission" date="2021-03" db="EMBL/GenBank/DDBJ databases">
        <title>Thermosipho ferrireducens sp.nov., an anaerobic thermophilic iron-reducing bacterium isolated from a deep-sea hydrothermal sulfide deposits.</title>
        <authorList>
            <person name="Zeng X."/>
            <person name="Chen Y."/>
            <person name="Shao Z."/>
        </authorList>
    </citation>
    <scope>NUCLEOTIDE SEQUENCE [LARGE SCALE GENOMIC DNA]</scope>
    <source>
        <strain evidence="2 3">JL129W03</strain>
    </source>
</reference>
<organism evidence="2 3">
    <name type="scientific">Thermosipho ferrireducens</name>
    <dbReference type="NCBI Taxonomy" id="2571116"/>
    <lineage>
        <taxon>Bacteria</taxon>
        <taxon>Thermotogati</taxon>
        <taxon>Thermotogota</taxon>
        <taxon>Thermotogae</taxon>
        <taxon>Thermotogales</taxon>
        <taxon>Fervidobacteriaceae</taxon>
        <taxon>Thermosipho</taxon>
    </lineage>
</organism>
<dbReference type="Gene3D" id="1.10.287.1040">
    <property type="entry name" value="Exonuclease VII, small subunit"/>
    <property type="match status" value="1"/>
</dbReference>
<dbReference type="InterPro" id="IPR037004">
    <property type="entry name" value="Exonuc_VII_ssu_sf"/>
</dbReference>
<dbReference type="Proteomes" id="UP000671862">
    <property type="component" value="Chromosome"/>
</dbReference>
<evidence type="ECO:0000256" key="1">
    <source>
        <dbReference type="SAM" id="Coils"/>
    </source>
</evidence>
<evidence type="ECO:0000313" key="2">
    <source>
        <dbReference type="EMBL" id="QTA38976.1"/>
    </source>
</evidence>
<dbReference type="EMBL" id="CP071446">
    <property type="protein sequence ID" value="QTA38976.1"/>
    <property type="molecule type" value="Genomic_DNA"/>
</dbReference>
<gene>
    <name evidence="2" type="ORF">JYK00_09665</name>
</gene>
<evidence type="ECO:0000313" key="3">
    <source>
        <dbReference type="Proteomes" id="UP000671862"/>
    </source>
</evidence>
<dbReference type="SUPFAM" id="SSF116842">
    <property type="entry name" value="XseB-like"/>
    <property type="match status" value="1"/>
</dbReference>
<keyword evidence="1" id="KW-0175">Coiled coil</keyword>